<dbReference type="Pfam" id="PF04773">
    <property type="entry name" value="FecR"/>
    <property type="match status" value="1"/>
</dbReference>
<dbReference type="Proteomes" id="UP000310032">
    <property type="component" value="Unassembled WGS sequence"/>
</dbReference>
<dbReference type="InterPro" id="IPR032508">
    <property type="entry name" value="FecR_C"/>
</dbReference>
<proteinExistence type="predicted"/>
<evidence type="ECO:0000313" key="5">
    <source>
        <dbReference type="EMBL" id="TGY56033.1"/>
    </source>
</evidence>
<dbReference type="GO" id="GO:0016989">
    <property type="term" value="F:sigma factor antagonist activity"/>
    <property type="evidence" value="ECO:0007669"/>
    <property type="project" value="TreeGrafter"/>
</dbReference>
<dbReference type="Gene3D" id="3.55.50.30">
    <property type="match status" value="1"/>
</dbReference>
<gene>
    <name evidence="4" type="ORF">D7V78_05340</name>
    <name evidence="5" type="ORF">E5342_13145</name>
</gene>
<name>A0A3L7ZR69_PARDI</name>
<dbReference type="AlphaFoldDB" id="A0A3L7ZR69"/>
<dbReference type="RefSeq" id="WP_121735327.1">
    <property type="nucleotide sequence ID" value="NZ_QXXG01000020.1"/>
</dbReference>
<dbReference type="InterPro" id="IPR006860">
    <property type="entry name" value="FecR"/>
</dbReference>
<protein>
    <submittedName>
        <fullName evidence="4">FecR family protein</fullName>
    </submittedName>
</protein>
<reference evidence="4 6" key="1">
    <citation type="submission" date="2018-09" db="EMBL/GenBank/DDBJ databases">
        <title>Murine metabolic-syndrome-specific gut microbial biobank.</title>
        <authorList>
            <person name="Liu C."/>
        </authorList>
    </citation>
    <scope>NUCLEOTIDE SEQUENCE [LARGE SCALE GENOMIC DNA]</scope>
    <source>
        <strain evidence="4 6">8-P5</strain>
    </source>
</reference>
<dbReference type="Proteomes" id="UP000278164">
    <property type="component" value="Unassembled WGS sequence"/>
</dbReference>
<dbReference type="Pfam" id="PF16344">
    <property type="entry name" value="FecR_C"/>
    <property type="match status" value="1"/>
</dbReference>
<feature type="transmembrane region" description="Helical" evidence="1">
    <location>
        <begin position="83"/>
        <end position="104"/>
    </location>
</feature>
<evidence type="ECO:0000259" key="2">
    <source>
        <dbReference type="Pfam" id="PF04773"/>
    </source>
</evidence>
<evidence type="ECO:0000313" key="7">
    <source>
        <dbReference type="Proteomes" id="UP000310032"/>
    </source>
</evidence>
<sequence length="325" mass="36617">MDDSIIYTYLSGKATEEEKAQLKDWLNQSPKNRVYFFDLKAILNAQRVTNKINTERIEDSLARMNKRIDSIPYTSKRAIINIWLKYASIVALLFICVSLSYLYITNSKDVTNLSNDLVVYTNETTDHSVKMIHLSDGTVVWLGSRTVLTAPPVFTGGKRVVCLNGEAFFNVTKDPFHPFVIQTNLHEVQVLGTSFEINTDEEAGICKTILMTGSVQIQDKSGNNLAVLIPGQQALYSQKTGNIEIEEVDVNALTSWRFGLISLSNVTVNEILRCLEETYQIKIQMNTTSLENCRYNFSFKYSKGAEAALKQLFYITGMSASIQPQ</sequence>
<dbReference type="InterPro" id="IPR012373">
    <property type="entry name" value="Ferrdict_sens_TM"/>
</dbReference>
<dbReference type="OrthoDB" id="665347at2"/>
<dbReference type="EMBL" id="SRYM01000040">
    <property type="protein sequence ID" value="TGY56033.1"/>
    <property type="molecule type" value="Genomic_DNA"/>
</dbReference>
<dbReference type="PIRSF" id="PIRSF018266">
    <property type="entry name" value="FecR"/>
    <property type="match status" value="1"/>
</dbReference>
<evidence type="ECO:0000259" key="3">
    <source>
        <dbReference type="Pfam" id="PF16344"/>
    </source>
</evidence>
<evidence type="ECO:0000313" key="6">
    <source>
        <dbReference type="Proteomes" id="UP000278164"/>
    </source>
</evidence>
<comment type="caution">
    <text evidence="4">The sequence shown here is derived from an EMBL/GenBank/DDBJ whole genome shotgun (WGS) entry which is preliminary data.</text>
</comment>
<evidence type="ECO:0000256" key="1">
    <source>
        <dbReference type="SAM" id="Phobius"/>
    </source>
</evidence>
<dbReference type="EMBL" id="RAYI01000008">
    <property type="protein sequence ID" value="RLT74296.1"/>
    <property type="molecule type" value="Genomic_DNA"/>
</dbReference>
<accession>A0A3L7ZR69</accession>
<reference evidence="5 7" key="2">
    <citation type="submission" date="2019-04" db="EMBL/GenBank/DDBJ databases">
        <title>Microbes associate with the intestines of laboratory mice.</title>
        <authorList>
            <person name="Navarre W."/>
            <person name="Wong E."/>
            <person name="Huang K."/>
            <person name="Tropini C."/>
            <person name="Ng K."/>
            <person name="Yu B."/>
        </authorList>
    </citation>
    <scope>NUCLEOTIDE SEQUENCE [LARGE SCALE GENOMIC DNA]</scope>
    <source>
        <strain evidence="5 7">NM39_I3</strain>
    </source>
</reference>
<feature type="domain" description="Protein FecR C-terminal" evidence="3">
    <location>
        <begin position="262"/>
        <end position="319"/>
    </location>
</feature>
<keyword evidence="1" id="KW-1133">Transmembrane helix</keyword>
<dbReference type="PANTHER" id="PTHR30273:SF2">
    <property type="entry name" value="PROTEIN FECR"/>
    <property type="match status" value="1"/>
</dbReference>
<evidence type="ECO:0000313" key="4">
    <source>
        <dbReference type="EMBL" id="RLT74296.1"/>
    </source>
</evidence>
<feature type="domain" description="FecR protein" evidence="2">
    <location>
        <begin position="123"/>
        <end position="215"/>
    </location>
</feature>
<organism evidence="4 6">
    <name type="scientific">Parabacteroides distasonis</name>
    <dbReference type="NCBI Taxonomy" id="823"/>
    <lineage>
        <taxon>Bacteria</taxon>
        <taxon>Pseudomonadati</taxon>
        <taxon>Bacteroidota</taxon>
        <taxon>Bacteroidia</taxon>
        <taxon>Bacteroidales</taxon>
        <taxon>Tannerellaceae</taxon>
        <taxon>Parabacteroides</taxon>
    </lineage>
</organism>
<dbReference type="PANTHER" id="PTHR30273">
    <property type="entry name" value="PERIPLASMIC SIGNAL SENSOR AND SIGMA FACTOR ACTIVATOR FECR-RELATED"/>
    <property type="match status" value="1"/>
</dbReference>
<keyword evidence="1" id="KW-0812">Transmembrane</keyword>
<keyword evidence="1" id="KW-0472">Membrane</keyword>
<dbReference type="Gene3D" id="2.60.120.1440">
    <property type="match status" value="1"/>
</dbReference>